<dbReference type="OrthoDB" id="6512428at2759"/>
<dbReference type="PROSITE" id="PS50158">
    <property type="entry name" value="ZF_CCHC"/>
    <property type="match status" value="1"/>
</dbReference>
<dbReference type="FunFam" id="3.30.70.270:FF:000020">
    <property type="entry name" value="Transposon Tf2-6 polyprotein-like Protein"/>
    <property type="match status" value="1"/>
</dbReference>
<feature type="region of interest" description="Disordered" evidence="3">
    <location>
        <begin position="194"/>
        <end position="216"/>
    </location>
</feature>
<keyword evidence="2" id="KW-0862">Zinc</keyword>
<gene>
    <name evidence="6" type="primary">pol</name>
    <name evidence="6" type="ORF">TNIN_437771</name>
</gene>
<dbReference type="InterPro" id="IPR043502">
    <property type="entry name" value="DNA/RNA_pol_sf"/>
</dbReference>
<dbReference type="GO" id="GO:0003964">
    <property type="term" value="F:RNA-directed DNA polymerase activity"/>
    <property type="evidence" value="ECO:0007669"/>
    <property type="project" value="UniProtKB-EC"/>
</dbReference>
<dbReference type="InterPro" id="IPR036875">
    <property type="entry name" value="Znf_CCHC_sf"/>
</dbReference>
<dbReference type="InterPro" id="IPR000477">
    <property type="entry name" value="RT_dom"/>
</dbReference>
<accession>A0A8X6WZ72</accession>
<dbReference type="InterPro" id="IPR051320">
    <property type="entry name" value="Viral_Replic_Matur_Polypro"/>
</dbReference>
<dbReference type="PROSITE" id="PS50878">
    <property type="entry name" value="RT_POL"/>
    <property type="match status" value="1"/>
</dbReference>
<reference evidence="6" key="1">
    <citation type="submission" date="2020-08" db="EMBL/GenBank/DDBJ databases">
        <title>Multicomponent nature underlies the extraordinary mechanical properties of spider dragline silk.</title>
        <authorList>
            <person name="Kono N."/>
            <person name="Nakamura H."/>
            <person name="Mori M."/>
            <person name="Yoshida Y."/>
            <person name="Ohtoshi R."/>
            <person name="Malay A.D."/>
            <person name="Moran D.A.P."/>
            <person name="Tomita M."/>
            <person name="Numata K."/>
            <person name="Arakawa K."/>
        </authorList>
    </citation>
    <scope>NUCLEOTIDE SEQUENCE</scope>
</reference>
<dbReference type="EMBL" id="BMAV01003132">
    <property type="protein sequence ID" value="GFY42551.1"/>
    <property type="molecule type" value="Genomic_DNA"/>
</dbReference>
<dbReference type="SUPFAM" id="SSF56672">
    <property type="entry name" value="DNA/RNA polymerases"/>
    <property type="match status" value="1"/>
</dbReference>
<dbReference type="Gene3D" id="3.10.10.10">
    <property type="entry name" value="HIV Type 1 Reverse Transcriptase, subunit A, domain 1"/>
    <property type="match status" value="1"/>
</dbReference>
<keyword evidence="7" id="KW-1185">Reference proteome</keyword>
<dbReference type="CDD" id="cd01647">
    <property type="entry name" value="RT_LTR"/>
    <property type="match status" value="1"/>
</dbReference>
<feature type="compositionally biased region" description="Basic and acidic residues" evidence="3">
    <location>
        <begin position="199"/>
        <end position="216"/>
    </location>
</feature>
<dbReference type="GO" id="GO:0003676">
    <property type="term" value="F:nucleic acid binding"/>
    <property type="evidence" value="ECO:0007669"/>
    <property type="project" value="InterPro"/>
</dbReference>
<feature type="domain" description="Reverse transcriptase" evidence="5">
    <location>
        <begin position="272"/>
        <end position="566"/>
    </location>
</feature>
<dbReference type="GO" id="GO:0008270">
    <property type="term" value="F:zinc ion binding"/>
    <property type="evidence" value="ECO:0007669"/>
    <property type="project" value="UniProtKB-KW"/>
</dbReference>
<evidence type="ECO:0000256" key="1">
    <source>
        <dbReference type="ARBA" id="ARBA00012493"/>
    </source>
</evidence>
<evidence type="ECO:0000259" key="5">
    <source>
        <dbReference type="PROSITE" id="PS50878"/>
    </source>
</evidence>
<evidence type="ECO:0000313" key="6">
    <source>
        <dbReference type="EMBL" id="GFY42551.1"/>
    </source>
</evidence>
<dbReference type="InterPro" id="IPR001878">
    <property type="entry name" value="Znf_CCHC"/>
</dbReference>
<evidence type="ECO:0000256" key="3">
    <source>
        <dbReference type="SAM" id="MobiDB-lite"/>
    </source>
</evidence>
<dbReference type="InterPro" id="IPR043128">
    <property type="entry name" value="Rev_trsase/Diguanyl_cyclase"/>
</dbReference>
<comment type="caution">
    <text evidence="6">The sequence shown here is derived from an EMBL/GenBank/DDBJ whole genome shotgun (WGS) entry which is preliminary data.</text>
</comment>
<dbReference type="Proteomes" id="UP000886998">
    <property type="component" value="Unassembled WGS sequence"/>
</dbReference>
<evidence type="ECO:0000313" key="7">
    <source>
        <dbReference type="Proteomes" id="UP000886998"/>
    </source>
</evidence>
<feature type="domain" description="CCHC-type" evidence="4">
    <location>
        <begin position="44"/>
        <end position="59"/>
    </location>
</feature>
<sequence length="674" mass="78228">MKKKWNNPTVIPRKNVSMSNPGNTREHKNRNNHQDFETRRRLQCFECGSYDHFRPQCPKLKKYSSETINRLKSNSENASLDPYTTRGKVNGFKMPILRDTGASIYIICEKFIIPNMFTGENVWVQHILDEHITCLPLAEVEIDCEWGHIITKAAVVQKQLDQGRYILGNRTIELLESDLEHNSLPRREIVNAIQTRSQQKKEAEQNRTSEKDECHKEEMKLEENLAEDIENLLPSFTEEKDTMILININIDEFIKSQQKSEELAPLIQKVEKGLNNEASDYSLTKGKLLIKSRKNKNGDIRQLLVIPEKFRSSILKMGHEAIEKMEETKIKRKAWYDKNAIKREFSEADLVLVLRMNRPNKLSVQWKGPGRIEKKISETNYVVSFNNTDSNQVFHVNMLKPYYKRAEFINMINSRGKEDSNELEENFPCIDSNPNIFDFNEVTEHTAKYITLLDLTKGYWQIPLTPKAQRLAAFTTSFGTYRPLRMPFGLKNAPYYFSKLMAELLQRCEKFALPYLDDVAIFSENWDDHISHINKVLERIQNARLTIKPAKCKFAQDSVKYLGHVVGLGKRSPAQLKVQTILYFPVPRTKTQVRAFLGIAGYYRLYIPMFSSLAAPLTELLKGKSKKGYINWTSECQESFVQLKEKLSTNPVYMPLISKGNLFFKLTPLTWVLE</sequence>
<feature type="region of interest" description="Disordered" evidence="3">
    <location>
        <begin position="1"/>
        <end position="35"/>
    </location>
</feature>
<proteinExistence type="predicted"/>
<dbReference type="Pfam" id="PF00078">
    <property type="entry name" value="RVT_1"/>
    <property type="match status" value="1"/>
</dbReference>
<dbReference type="Gene3D" id="3.30.70.270">
    <property type="match status" value="2"/>
</dbReference>
<name>A0A8X6WZ72_9ARAC</name>
<organism evidence="6 7">
    <name type="scientific">Trichonephila inaurata madagascariensis</name>
    <dbReference type="NCBI Taxonomy" id="2747483"/>
    <lineage>
        <taxon>Eukaryota</taxon>
        <taxon>Metazoa</taxon>
        <taxon>Ecdysozoa</taxon>
        <taxon>Arthropoda</taxon>
        <taxon>Chelicerata</taxon>
        <taxon>Arachnida</taxon>
        <taxon>Araneae</taxon>
        <taxon>Araneomorphae</taxon>
        <taxon>Entelegynae</taxon>
        <taxon>Araneoidea</taxon>
        <taxon>Nephilidae</taxon>
        <taxon>Trichonephila</taxon>
        <taxon>Trichonephila inaurata</taxon>
    </lineage>
</organism>
<keyword evidence="2" id="KW-0479">Metal-binding</keyword>
<dbReference type="PANTHER" id="PTHR33064">
    <property type="entry name" value="POL PROTEIN"/>
    <property type="match status" value="1"/>
</dbReference>
<keyword evidence="2" id="KW-0863">Zinc-finger</keyword>
<dbReference type="SUPFAM" id="SSF57756">
    <property type="entry name" value="Retrovirus zinc finger-like domains"/>
    <property type="match status" value="1"/>
</dbReference>
<dbReference type="PANTHER" id="PTHR33064:SF29">
    <property type="entry name" value="PEPTIDASE A2 DOMAIN-CONTAINING PROTEIN-RELATED"/>
    <property type="match status" value="1"/>
</dbReference>
<dbReference type="EC" id="2.7.7.49" evidence="1"/>
<evidence type="ECO:0000259" key="4">
    <source>
        <dbReference type="PROSITE" id="PS50158"/>
    </source>
</evidence>
<dbReference type="AlphaFoldDB" id="A0A8X6WZ72"/>
<protein>
    <recommendedName>
        <fullName evidence="1">RNA-directed DNA polymerase</fullName>
        <ecNumber evidence="1">2.7.7.49</ecNumber>
    </recommendedName>
</protein>
<evidence type="ECO:0000256" key="2">
    <source>
        <dbReference type="PROSITE-ProRule" id="PRU00047"/>
    </source>
</evidence>